<protein>
    <recommendedName>
        <fullName evidence="3">MADF domain-containing protein</fullName>
    </recommendedName>
</protein>
<dbReference type="AlphaFoldDB" id="A0A8W7PTR9"/>
<dbReference type="Proteomes" id="UP000075882">
    <property type="component" value="Unassembled WGS sequence"/>
</dbReference>
<evidence type="ECO:0000313" key="2">
    <source>
        <dbReference type="EnsemblMetazoa" id="ACOM037694-PA.1"/>
    </source>
</evidence>
<proteinExistence type="predicted"/>
<sequence length="155" mass="17818">MEEEAALAAATTAVNASTAAMLLLSGHSTSHHLHHHQQHQHDFKWTHERCLLLLHEYDLLKDKFKGSQAQKEGPVGGDQHEVQEDLRVRAKMQQQAITGQISNRPKWAYFEKFQQILDDPGIPAYSYGDPAAAVHHHKHEEQEEQEDHHHHHHHN</sequence>
<dbReference type="EnsemblMetazoa" id="ACOM037694-RA">
    <property type="protein sequence ID" value="ACOM037694-PA.1"/>
    <property type="gene ID" value="ACOM037694"/>
</dbReference>
<evidence type="ECO:0008006" key="3">
    <source>
        <dbReference type="Google" id="ProtNLM"/>
    </source>
</evidence>
<organism evidence="2">
    <name type="scientific">Anopheles coluzzii</name>
    <name type="common">African malaria mosquito</name>
    <dbReference type="NCBI Taxonomy" id="1518534"/>
    <lineage>
        <taxon>Eukaryota</taxon>
        <taxon>Metazoa</taxon>
        <taxon>Ecdysozoa</taxon>
        <taxon>Arthropoda</taxon>
        <taxon>Hexapoda</taxon>
        <taxon>Insecta</taxon>
        <taxon>Pterygota</taxon>
        <taxon>Neoptera</taxon>
        <taxon>Endopterygota</taxon>
        <taxon>Diptera</taxon>
        <taxon>Nematocera</taxon>
        <taxon>Culicoidea</taxon>
        <taxon>Culicidae</taxon>
        <taxon>Anophelinae</taxon>
        <taxon>Anopheles</taxon>
    </lineage>
</organism>
<accession>A0A8W7PTR9</accession>
<feature type="region of interest" description="Disordered" evidence="1">
    <location>
        <begin position="124"/>
        <end position="155"/>
    </location>
</feature>
<evidence type="ECO:0000256" key="1">
    <source>
        <dbReference type="SAM" id="MobiDB-lite"/>
    </source>
</evidence>
<reference evidence="2" key="1">
    <citation type="submission" date="2022-08" db="UniProtKB">
        <authorList>
            <consortium name="EnsemblMetazoa"/>
        </authorList>
    </citation>
    <scope>IDENTIFICATION</scope>
</reference>
<name>A0A8W7PTR9_ANOCL</name>
<dbReference type="VEuPathDB" id="VectorBase:ACON2_030408"/>